<feature type="region of interest" description="Disordered" evidence="1">
    <location>
        <begin position="1"/>
        <end position="68"/>
    </location>
</feature>
<sequence length="133" mass="14050">MEEAWAGPAPGAVGREAPASSDRTGRVVSELERSVPETPTRATQGIGPCPPEVPSGVQGPGQMPRDSKAFRRSALPALDTVRLLSLRQPSGETSVTLPVAPKHGALCYYSAGLAWRCPEERSGLFHLSSFAVQ</sequence>
<comment type="caution">
    <text evidence="2">The sequence shown here is derived from an EMBL/GenBank/DDBJ whole genome shotgun (WGS) entry which is preliminary data.</text>
</comment>
<evidence type="ECO:0000313" key="3">
    <source>
        <dbReference type="Proteomes" id="UP001221898"/>
    </source>
</evidence>
<gene>
    <name evidence="2" type="ORF">AAFF_G00422100</name>
</gene>
<accession>A0AAD7R3S6</accession>
<organism evidence="2 3">
    <name type="scientific">Aldrovandia affinis</name>
    <dbReference type="NCBI Taxonomy" id="143900"/>
    <lineage>
        <taxon>Eukaryota</taxon>
        <taxon>Metazoa</taxon>
        <taxon>Chordata</taxon>
        <taxon>Craniata</taxon>
        <taxon>Vertebrata</taxon>
        <taxon>Euteleostomi</taxon>
        <taxon>Actinopterygii</taxon>
        <taxon>Neopterygii</taxon>
        <taxon>Teleostei</taxon>
        <taxon>Notacanthiformes</taxon>
        <taxon>Halosauridae</taxon>
        <taxon>Aldrovandia</taxon>
    </lineage>
</organism>
<dbReference type="Proteomes" id="UP001221898">
    <property type="component" value="Unassembled WGS sequence"/>
</dbReference>
<evidence type="ECO:0000256" key="1">
    <source>
        <dbReference type="SAM" id="MobiDB-lite"/>
    </source>
</evidence>
<keyword evidence="3" id="KW-1185">Reference proteome</keyword>
<reference evidence="2" key="1">
    <citation type="journal article" date="2023" name="Science">
        <title>Genome structures resolve the early diversification of teleost fishes.</title>
        <authorList>
            <person name="Parey E."/>
            <person name="Louis A."/>
            <person name="Montfort J."/>
            <person name="Bouchez O."/>
            <person name="Roques C."/>
            <person name="Iampietro C."/>
            <person name="Lluch J."/>
            <person name="Castinel A."/>
            <person name="Donnadieu C."/>
            <person name="Desvignes T."/>
            <person name="Floi Bucao C."/>
            <person name="Jouanno E."/>
            <person name="Wen M."/>
            <person name="Mejri S."/>
            <person name="Dirks R."/>
            <person name="Jansen H."/>
            <person name="Henkel C."/>
            <person name="Chen W.J."/>
            <person name="Zahm M."/>
            <person name="Cabau C."/>
            <person name="Klopp C."/>
            <person name="Thompson A.W."/>
            <person name="Robinson-Rechavi M."/>
            <person name="Braasch I."/>
            <person name="Lecointre G."/>
            <person name="Bobe J."/>
            <person name="Postlethwait J.H."/>
            <person name="Berthelot C."/>
            <person name="Roest Crollius H."/>
            <person name="Guiguen Y."/>
        </authorList>
    </citation>
    <scope>NUCLEOTIDE SEQUENCE</scope>
    <source>
        <strain evidence="2">NC1722</strain>
    </source>
</reference>
<evidence type="ECO:0000313" key="2">
    <source>
        <dbReference type="EMBL" id="KAJ8361782.1"/>
    </source>
</evidence>
<name>A0AAD7R3S6_9TELE</name>
<protein>
    <submittedName>
        <fullName evidence="2">Uncharacterized protein</fullName>
    </submittedName>
</protein>
<proteinExistence type="predicted"/>
<feature type="compositionally biased region" description="Basic and acidic residues" evidence="1">
    <location>
        <begin position="23"/>
        <end position="35"/>
    </location>
</feature>
<dbReference type="EMBL" id="JAINUG010000891">
    <property type="protein sequence ID" value="KAJ8361782.1"/>
    <property type="molecule type" value="Genomic_DNA"/>
</dbReference>
<dbReference type="AlphaFoldDB" id="A0AAD7R3S6"/>